<dbReference type="GO" id="GO:0003677">
    <property type="term" value="F:DNA binding"/>
    <property type="evidence" value="ECO:0007669"/>
    <property type="project" value="UniProtKB-KW"/>
</dbReference>
<dbReference type="InterPro" id="IPR011991">
    <property type="entry name" value="ArsR-like_HTH"/>
</dbReference>
<organism evidence="5">
    <name type="scientific">Thermosulfidibacter takaii</name>
    <dbReference type="NCBI Taxonomy" id="412593"/>
    <lineage>
        <taxon>Bacteria</taxon>
        <taxon>Pseudomonadati</taxon>
        <taxon>Thermosulfidibacterota</taxon>
        <taxon>Thermosulfidibacteria</taxon>
        <taxon>Thermosulfidibacterales</taxon>
        <taxon>Thermosulfidibacteraceae</taxon>
    </lineage>
</organism>
<dbReference type="InterPro" id="IPR036390">
    <property type="entry name" value="WH_DNA-bd_sf"/>
</dbReference>
<dbReference type="Pfam" id="PF18765">
    <property type="entry name" value="Polbeta"/>
    <property type="match status" value="1"/>
</dbReference>
<evidence type="ECO:0000313" key="5">
    <source>
        <dbReference type="EMBL" id="HDD53069.1"/>
    </source>
</evidence>
<evidence type="ECO:0000256" key="3">
    <source>
        <dbReference type="ARBA" id="ARBA00023163"/>
    </source>
</evidence>
<gene>
    <name evidence="5" type="ORF">ENF32_03245</name>
</gene>
<dbReference type="SMART" id="SM00418">
    <property type="entry name" value="HTH_ARSR"/>
    <property type="match status" value="1"/>
</dbReference>
<dbReference type="SUPFAM" id="SSF46785">
    <property type="entry name" value="Winged helix' DNA-binding domain"/>
    <property type="match status" value="1"/>
</dbReference>
<dbReference type="InterPro" id="IPR036388">
    <property type="entry name" value="WH-like_DNA-bd_sf"/>
</dbReference>
<evidence type="ECO:0000259" key="4">
    <source>
        <dbReference type="PROSITE" id="PS50987"/>
    </source>
</evidence>
<evidence type="ECO:0000256" key="1">
    <source>
        <dbReference type="ARBA" id="ARBA00023015"/>
    </source>
</evidence>
<dbReference type="InterPro" id="IPR051011">
    <property type="entry name" value="Metal_resp_trans_reg"/>
</dbReference>
<dbReference type="CDD" id="cd05403">
    <property type="entry name" value="NT_KNTase_like"/>
    <property type="match status" value="1"/>
</dbReference>
<proteinExistence type="predicted"/>
<dbReference type="Proteomes" id="UP000885690">
    <property type="component" value="Unassembled WGS sequence"/>
</dbReference>
<evidence type="ECO:0000256" key="2">
    <source>
        <dbReference type="ARBA" id="ARBA00023125"/>
    </source>
</evidence>
<protein>
    <submittedName>
        <fullName evidence="5">ArsR family transcriptional regulator</fullName>
    </submittedName>
</protein>
<dbReference type="InterPro" id="IPR001845">
    <property type="entry name" value="HTH_ArsR_DNA-bd_dom"/>
</dbReference>
<dbReference type="PROSITE" id="PS50987">
    <property type="entry name" value="HTH_ARSR_2"/>
    <property type="match status" value="1"/>
</dbReference>
<dbReference type="InterPro" id="IPR041633">
    <property type="entry name" value="Polbeta"/>
</dbReference>
<dbReference type="PANTHER" id="PTHR43132:SF2">
    <property type="entry name" value="ARSENICAL RESISTANCE OPERON REPRESSOR ARSR-RELATED"/>
    <property type="match status" value="1"/>
</dbReference>
<dbReference type="AlphaFoldDB" id="A0A7C0Y8A6"/>
<name>A0A7C0Y8A6_9BACT</name>
<sequence length="199" mass="22314">MSLLAEILSSKARAEILKLLFGLSEQELHVREIERRTGLNIRTIRQELKKLHRLDLVVARRDGNRLYYRANSEHPICADLKNIVLKTSGLVEVLRRALGSEGIHVAFVFGSLARADASARSDIDLMVVGDIGLRTLASRLSGVSEKVGREINPHVMTVAELKRRLSSNEHFLSHVLESPKLFVVGSEDDLRTMDEERVA</sequence>
<reference evidence="5" key="1">
    <citation type="journal article" date="2020" name="mSystems">
        <title>Genome- and Community-Level Interaction Insights into Carbon Utilization and Element Cycling Functions of Hydrothermarchaeota in Hydrothermal Sediment.</title>
        <authorList>
            <person name="Zhou Z."/>
            <person name="Liu Y."/>
            <person name="Xu W."/>
            <person name="Pan J."/>
            <person name="Luo Z.H."/>
            <person name="Li M."/>
        </authorList>
    </citation>
    <scope>NUCLEOTIDE SEQUENCE [LARGE SCALE GENOMIC DNA]</scope>
    <source>
        <strain evidence="5">HyVt-115</strain>
    </source>
</reference>
<dbReference type="InterPro" id="IPR043519">
    <property type="entry name" value="NT_sf"/>
</dbReference>
<keyword evidence="3" id="KW-0804">Transcription</keyword>
<dbReference type="Pfam" id="PF01022">
    <property type="entry name" value="HTH_5"/>
    <property type="match status" value="1"/>
</dbReference>
<keyword evidence="1" id="KW-0805">Transcription regulation</keyword>
<comment type="caution">
    <text evidence="5">The sequence shown here is derived from an EMBL/GenBank/DDBJ whole genome shotgun (WGS) entry which is preliminary data.</text>
</comment>
<keyword evidence="2" id="KW-0238">DNA-binding</keyword>
<dbReference type="CDD" id="cd00090">
    <property type="entry name" value="HTH_ARSR"/>
    <property type="match status" value="1"/>
</dbReference>
<dbReference type="SUPFAM" id="SSF81301">
    <property type="entry name" value="Nucleotidyltransferase"/>
    <property type="match status" value="1"/>
</dbReference>
<dbReference type="PANTHER" id="PTHR43132">
    <property type="entry name" value="ARSENICAL RESISTANCE OPERON REPRESSOR ARSR-RELATED"/>
    <property type="match status" value="1"/>
</dbReference>
<accession>A0A7C0Y8A6</accession>
<dbReference type="Gene3D" id="3.30.460.10">
    <property type="entry name" value="Beta Polymerase, domain 2"/>
    <property type="match status" value="1"/>
</dbReference>
<dbReference type="GO" id="GO:0003700">
    <property type="term" value="F:DNA-binding transcription factor activity"/>
    <property type="evidence" value="ECO:0007669"/>
    <property type="project" value="InterPro"/>
</dbReference>
<dbReference type="EMBL" id="DQWS01000124">
    <property type="protein sequence ID" value="HDD53069.1"/>
    <property type="molecule type" value="Genomic_DNA"/>
</dbReference>
<dbReference type="Gene3D" id="1.10.10.10">
    <property type="entry name" value="Winged helix-like DNA-binding domain superfamily/Winged helix DNA-binding domain"/>
    <property type="match status" value="1"/>
</dbReference>
<feature type="domain" description="HTH arsR-type" evidence="4">
    <location>
        <begin position="1"/>
        <end position="90"/>
    </location>
</feature>